<keyword evidence="11" id="KW-0511">Multifunctional enzyme</keyword>
<dbReference type="Proteomes" id="UP000618382">
    <property type="component" value="Unassembled WGS sequence"/>
</dbReference>
<dbReference type="InterPro" id="IPR010979">
    <property type="entry name" value="Ribosomal_uS13-like_H2TH"/>
</dbReference>
<keyword evidence="18" id="KW-0255">Endonuclease</keyword>
<protein>
    <recommendedName>
        <fullName evidence="2">DNA-(apurinic or apyrimidinic site) lyase</fullName>
        <ecNumber evidence="2">4.2.99.18</ecNumber>
    </recommendedName>
</protein>
<dbReference type="Gene3D" id="1.10.8.50">
    <property type="match status" value="1"/>
</dbReference>
<dbReference type="Proteomes" id="UP000577956">
    <property type="component" value="Unassembled WGS sequence"/>
</dbReference>
<name>A0A7Y9FIX1_9CELL</name>
<comment type="similarity">
    <text evidence="1">Belongs to the FPG family.</text>
</comment>
<dbReference type="PROSITE" id="PS51066">
    <property type="entry name" value="ZF_FPG_2"/>
    <property type="match status" value="1"/>
</dbReference>
<evidence type="ECO:0000256" key="13">
    <source>
        <dbReference type="ARBA" id="ARBA00044632"/>
    </source>
</evidence>
<comment type="catalytic activity">
    <reaction evidence="13">
        <text>2'-deoxyribonucleotide-(2'-deoxyribose 5'-phosphate)-2'-deoxyribonucleotide-DNA = a 3'-end 2'-deoxyribonucleotide-(2,3-dehydro-2,3-deoxyribose 5'-phosphate)-DNA + a 5'-end 5'-phospho-2'-deoxyribonucleoside-DNA + H(+)</text>
        <dbReference type="Rhea" id="RHEA:66592"/>
        <dbReference type="Rhea" id="RHEA-COMP:13180"/>
        <dbReference type="Rhea" id="RHEA-COMP:16897"/>
        <dbReference type="Rhea" id="RHEA-COMP:17067"/>
        <dbReference type="ChEBI" id="CHEBI:15378"/>
        <dbReference type="ChEBI" id="CHEBI:136412"/>
        <dbReference type="ChEBI" id="CHEBI:157695"/>
        <dbReference type="ChEBI" id="CHEBI:167181"/>
        <dbReference type="EC" id="4.2.99.18"/>
    </reaction>
</comment>
<keyword evidence="3" id="KW-0479">Metal-binding</keyword>
<reference evidence="18 19" key="1">
    <citation type="submission" date="2020-07" db="EMBL/GenBank/DDBJ databases">
        <title>Sequencing the genomes of 1000 actinobacteria strains.</title>
        <authorList>
            <person name="Klenk H.-P."/>
        </authorList>
    </citation>
    <scope>NUCLEOTIDE SEQUENCE [LARGE SCALE GENOMIC DNA]</scope>
    <source>
        <strain evidence="18 19">DSM 24482</strain>
    </source>
</reference>
<dbReference type="EMBL" id="JACCBK010000001">
    <property type="protein sequence ID" value="NYD88179.1"/>
    <property type="molecule type" value="Genomic_DNA"/>
</dbReference>
<dbReference type="GO" id="GO:0000703">
    <property type="term" value="F:oxidized pyrimidine nucleobase lesion DNA N-glycosylase activity"/>
    <property type="evidence" value="ECO:0007669"/>
    <property type="project" value="TreeGrafter"/>
</dbReference>
<dbReference type="SUPFAM" id="SSF46946">
    <property type="entry name" value="S13-like H2TH domain"/>
    <property type="match status" value="1"/>
</dbReference>
<dbReference type="InterPro" id="IPR035937">
    <property type="entry name" value="FPG_N"/>
</dbReference>
<evidence type="ECO:0000256" key="7">
    <source>
        <dbReference type="ARBA" id="ARBA00022833"/>
    </source>
</evidence>
<evidence type="ECO:0000256" key="10">
    <source>
        <dbReference type="ARBA" id="ARBA00023239"/>
    </source>
</evidence>
<evidence type="ECO:0000256" key="3">
    <source>
        <dbReference type="ARBA" id="ARBA00022723"/>
    </source>
</evidence>
<dbReference type="InterPro" id="IPR012319">
    <property type="entry name" value="FPG_cat"/>
</dbReference>
<dbReference type="SMART" id="SM01232">
    <property type="entry name" value="H2TH"/>
    <property type="match status" value="1"/>
</dbReference>
<dbReference type="GO" id="GO:0006284">
    <property type="term" value="P:base-excision repair"/>
    <property type="evidence" value="ECO:0007669"/>
    <property type="project" value="InterPro"/>
</dbReference>
<evidence type="ECO:0000256" key="14">
    <source>
        <dbReference type="PROSITE-ProRule" id="PRU00391"/>
    </source>
</evidence>
<organism evidence="18 19">
    <name type="scientific">Cellulomonas oligotrophica</name>
    <dbReference type="NCBI Taxonomy" id="931536"/>
    <lineage>
        <taxon>Bacteria</taxon>
        <taxon>Bacillati</taxon>
        <taxon>Actinomycetota</taxon>
        <taxon>Actinomycetes</taxon>
        <taxon>Micrococcales</taxon>
        <taxon>Cellulomonadaceae</taxon>
        <taxon>Cellulomonas</taxon>
    </lineage>
</organism>
<dbReference type="GO" id="GO:0008270">
    <property type="term" value="F:zinc ion binding"/>
    <property type="evidence" value="ECO:0007669"/>
    <property type="project" value="UniProtKB-KW"/>
</dbReference>
<evidence type="ECO:0000256" key="5">
    <source>
        <dbReference type="ARBA" id="ARBA00022771"/>
    </source>
</evidence>
<accession>A0A7Y9FIX1</accession>
<evidence type="ECO:0000256" key="8">
    <source>
        <dbReference type="ARBA" id="ARBA00023125"/>
    </source>
</evidence>
<dbReference type="SUPFAM" id="SSF57716">
    <property type="entry name" value="Glucocorticoid receptor-like (DNA-binding domain)"/>
    <property type="match status" value="1"/>
</dbReference>
<evidence type="ECO:0000259" key="15">
    <source>
        <dbReference type="PROSITE" id="PS51066"/>
    </source>
</evidence>
<feature type="domain" description="Formamidopyrimidine-DNA glycosylase catalytic" evidence="16">
    <location>
        <begin position="2"/>
        <end position="92"/>
    </location>
</feature>
<evidence type="ECO:0000256" key="6">
    <source>
        <dbReference type="ARBA" id="ARBA00022801"/>
    </source>
</evidence>
<keyword evidence="8" id="KW-0238">DNA-binding</keyword>
<reference evidence="17 20" key="2">
    <citation type="submission" date="2021-01" db="EMBL/GenBank/DDBJ databases">
        <title>Whole genome shotgun sequence of Cellulomonas oligotrophica NBRC 109435.</title>
        <authorList>
            <person name="Komaki H."/>
            <person name="Tamura T."/>
        </authorList>
    </citation>
    <scope>NUCLEOTIDE SEQUENCE [LARGE SCALE GENOMIC DNA]</scope>
    <source>
        <strain evidence="17 20">NBRC 109435</strain>
    </source>
</reference>
<dbReference type="GO" id="GO:0140078">
    <property type="term" value="F:class I DNA-(apurinic or apyrimidinic site) endonuclease activity"/>
    <property type="evidence" value="ECO:0007669"/>
    <property type="project" value="UniProtKB-EC"/>
</dbReference>
<gene>
    <name evidence="17" type="primary">nei</name>
    <name evidence="18" type="ORF">BKA21_003728</name>
    <name evidence="17" type="ORF">Col01nite_28460</name>
</gene>
<evidence type="ECO:0000256" key="1">
    <source>
        <dbReference type="ARBA" id="ARBA00009409"/>
    </source>
</evidence>
<keyword evidence="5 14" id="KW-0863">Zinc-finger</keyword>
<evidence type="ECO:0000256" key="4">
    <source>
        <dbReference type="ARBA" id="ARBA00022763"/>
    </source>
</evidence>
<dbReference type="InterPro" id="IPR000214">
    <property type="entry name" value="Znf_DNA_glyclase/AP_lyase"/>
</dbReference>
<dbReference type="Gene3D" id="3.20.190.10">
    <property type="entry name" value="MutM-like, N-terminal"/>
    <property type="match status" value="1"/>
</dbReference>
<comment type="caution">
    <text evidence="18">The sequence shown here is derived from an EMBL/GenBank/DDBJ whole genome shotgun (WGS) entry which is preliminary data.</text>
</comment>
<dbReference type="SUPFAM" id="SSF81624">
    <property type="entry name" value="N-terminal domain of MutM-like DNA repair proteins"/>
    <property type="match status" value="1"/>
</dbReference>
<dbReference type="EMBL" id="BONN01000008">
    <property type="protein sequence ID" value="GIG33687.1"/>
    <property type="molecule type" value="Genomic_DNA"/>
</dbReference>
<evidence type="ECO:0000313" key="19">
    <source>
        <dbReference type="Proteomes" id="UP000577956"/>
    </source>
</evidence>
<evidence type="ECO:0000256" key="11">
    <source>
        <dbReference type="ARBA" id="ARBA00023268"/>
    </source>
</evidence>
<keyword evidence="12 18" id="KW-0326">Glycosidase</keyword>
<evidence type="ECO:0000313" key="18">
    <source>
        <dbReference type="EMBL" id="NYD88179.1"/>
    </source>
</evidence>
<dbReference type="InterPro" id="IPR044090">
    <property type="entry name" value="Nei2_N"/>
</dbReference>
<sequence>MPEGDVLRRTAARLDAALAGQVLVRSDLRWPTAATTDLTGRTVLGTRPYGKHLLTRLDDGRTLHTHLRMDGTWRVVPTADARAAARHPRVRAVLGTVRWTAVGSLLGMLDVLRTRDEHEVVGHLGPDVLDGDFDDETPGVPWTGAPVLEHPVPGLPEAVRRWAAQGSRPVGELLLDQRVAAGIGTIFMAESLFALRWWPWAPADHVDDPAAVLRTARALMRASVLVGRPDPKVHGRAGRPCVRCGTRLRRDEVGAAPQQRPVFWCPRCQVRGAPTR</sequence>
<dbReference type="PANTHER" id="PTHR42697:SF1">
    <property type="entry name" value="ENDONUCLEASE 8"/>
    <property type="match status" value="1"/>
</dbReference>
<dbReference type="GO" id="GO:0003684">
    <property type="term" value="F:damaged DNA binding"/>
    <property type="evidence" value="ECO:0007669"/>
    <property type="project" value="InterPro"/>
</dbReference>
<dbReference type="AlphaFoldDB" id="A0A7Y9FIX1"/>
<feature type="domain" description="FPG-type" evidence="15">
    <location>
        <begin position="232"/>
        <end position="270"/>
    </location>
</feature>
<evidence type="ECO:0000256" key="2">
    <source>
        <dbReference type="ARBA" id="ARBA00012720"/>
    </source>
</evidence>
<keyword evidence="9" id="KW-0234">DNA repair</keyword>
<keyword evidence="20" id="KW-1185">Reference proteome</keyword>
<evidence type="ECO:0000313" key="17">
    <source>
        <dbReference type="EMBL" id="GIG33687.1"/>
    </source>
</evidence>
<keyword evidence="7" id="KW-0862">Zinc</keyword>
<evidence type="ECO:0000259" key="16">
    <source>
        <dbReference type="PROSITE" id="PS51068"/>
    </source>
</evidence>
<evidence type="ECO:0000256" key="12">
    <source>
        <dbReference type="ARBA" id="ARBA00023295"/>
    </source>
</evidence>
<proteinExistence type="inferred from homology"/>
<dbReference type="PROSITE" id="PS01242">
    <property type="entry name" value="ZF_FPG_1"/>
    <property type="match status" value="1"/>
</dbReference>
<dbReference type="CDD" id="cd08971">
    <property type="entry name" value="AcNei2_N"/>
    <property type="match status" value="1"/>
</dbReference>
<evidence type="ECO:0000313" key="20">
    <source>
        <dbReference type="Proteomes" id="UP000618382"/>
    </source>
</evidence>
<keyword evidence="10 18" id="KW-0456">Lyase</keyword>
<dbReference type="SMART" id="SM00898">
    <property type="entry name" value="Fapy_DNA_glyco"/>
    <property type="match status" value="1"/>
</dbReference>
<evidence type="ECO:0000256" key="9">
    <source>
        <dbReference type="ARBA" id="ARBA00023204"/>
    </source>
</evidence>
<dbReference type="PROSITE" id="PS51068">
    <property type="entry name" value="FPG_CAT"/>
    <property type="match status" value="1"/>
</dbReference>
<dbReference type="InterPro" id="IPR015886">
    <property type="entry name" value="H2TH_FPG"/>
</dbReference>
<dbReference type="RefSeq" id="WP_140460476.1">
    <property type="nucleotide sequence ID" value="NZ_BAABFI010000016.1"/>
</dbReference>
<dbReference type="InterPro" id="IPR015887">
    <property type="entry name" value="DNA_glyclase_Znf_dom_DNA_BS"/>
</dbReference>
<keyword evidence="6 18" id="KW-0378">Hydrolase</keyword>
<keyword evidence="4" id="KW-0227">DNA damage</keyword>
<dbReference type="EC" id="4.2.99.18" evidence="2"/>
<keyword evidence="18" id="KW-0540">Nuclease</keyword>
<dbReference type="PANTHER" id="PTHR42697">
    <property type="entry name" value="ENDONUCLEASE 8"/>
    <property type="match status" value="1"/>
</dbReference>
<dbReference type="Pfam" id="PF01149">
    <property type="entry name" value="Fapy_DNA_glyco"/>
    <property type="match status" value="1"/>
</dbReference>